<dbReference type="Gene3D" id="3.90.1470.20">
    <property type="match status" value="1"/>
</dbReference>
<dbReference type="PANTHER" id="PTHR43344:SF21">
    <property type="entry name" value="POLYOL PHOSPHATE PHOSPHATASE PYP1"/>
    <property type="match status" value="1"/>
</dbReference>
<dbReference type="InterPro" id="IPR006384">
    <property type="entry name" value="HAD_hydro_PyrdxlP_Pase-like"/>
</dbReference>
<name>A0ABW1ILV7_9BACL</name>
<comment type="function">
    <text evidence="5">Dephosphorylates 2-hydroxy-3-keto-5-methylthiopentenyl-1-phosphate (HK-MTPenyl-1-P) yielding 1,2-dihydroxy-3-keto-5-methylthiopentene (DHK-MTPene).</text>
</comment>
<dbReference type="SUPFAM" id="SSF56784">
    <property type="entry name" value="HAD-like"/>
    <property type="match status" value="1"/>
</dbReference>
<evidence type="ECO:0000313" key="7">
    <source>
        <dbReference type="Proteomes" id="UP001596250"/>
    </source>
</evidence>
<keyword evidence="4 5" id="KW-0486">Methionine biosynthesis</keyword>
<comment type="pathway">
    <text evidence="5">Amino-acid biosynthesis; L-methionine biosynthesis via salvage pathway; L-methionine from S-methyl-5-thio-alpha-D-ribose 1-phosphate: step 4/6.</text>
</comment>
<evidence type="ECO:0000256" key="5">
    <source>
        <dbReference type="HAMAP-Rule" id="MF_01680"/>
    </source>
</evidence>
<keyword evidence="3 5" id="KW-0378">Hydrolase</keyword>
<comment type="similarity">
    <text evidence="1">Belongs to the HAD-like hydrolase superfamily. SerB family.</text>
</comment>
<dbReference type="NCBIfam" id="NF007103">
    <property type="entry name" value="PRK09552.1"/>
    <property type="match status" value="1"/>
</dbReference>
<keyword evidence="7" id="KW-1185">Reference proteome</keyword>
<comment type="similarity">
    <text evidence="5">Belongs to the HAD-like hydrolase superfamily. MtnX family.</text>
</comment>
<keyword evidence="2 5" id="KW-0028">Amino-acid biosynthesis</keyword>
<dbReference type="Gene3D" id="3.40.50.1000">
    <property type="entry name" value="HAD superfamily/HAD-like"/>
    <property type="match status" value="1"/>
</dbReference>
<evidence type="ECO:0000256" key="1">
    <source>
        <dbReference type="ARBA" id="ARBA00009184"/>
    </source>
</evidence>
<dbReference type="EC" id="3.1.3.87" evidence="5"/>
<accession>A0ABW1ILV7</accession>
<comment type="catalytic activity">
    <reaction evidence="5">
        <text>2-hydroxy-5-methylsulfanyl-3-oxopent-1-enyl phosphate + H2O = 1,2-dihydroxy-5-(methylsulfanyl)pent-1-en-3-one + phosphate</text>
        <dbReference type="Rhea" id="RHEA:14481"/>
        <dbReference type="ChEBI" id="CHEBI:15377"/>
        <dbReference type="ChEBI" id="CHEBI:43474"/>
        <dbReference type="ChEBI" id="CHEBI:49252"/>
        <dbReference type="ChEBI" id="CHEBI:59505"/>
        <dbReference type="EC" id="3.1.3.87"/>
    </reaction>
</comment>
<reference evidence="7" key="1">
    <citation type="journal article" date="2019" name="Int. J. Syst. Evol. Microbiol.">
        <title>The Global Catalogue of Microorganisms (GCM) 10K type strain sequencing project: providing services to taxonomists for standard genome sequencing and annotation.</title>
        <authorList>
            <consortium name="The Broad Institute Genomics Platform"/>
            <consortium name="The Broad Institute Genome Sequencing Center for Infectious Disease"/>
            <person name="Wu L."/>
            <person name="Ma J."/>
        </authorList>
    </citation>
    <scope>NUCLEOTIDE SEQUENCE [LARGE SCALE GENOMIC DNA]</scope>
    <source>
        <strain evidence="7">CCM 8749</strain>
    </source>
</reference>
<sequence length="224" mass="25769">MSQTKKPVIFCDFDGTITETDNIVAIMQHFKPEGWEDIVKQIVSQEISVKDGVGRMFELLPVSRKQEIIDFAIRNAKIRSGFAEFVDYCSSHDIELFITSGGIDFFIYPLLEPYPIPEDHIYCNGSDFFGETIRIVWPHPCDDECDNDCGMCKTKIIRSFSKETHYRILIGDSITDFAGAKLVDLIFARSHLKEQCELEGKPYIAYEDFYTVVEHLERTAKELQ</sequence>
<dbReference type="GO" id="GO:0043716">
    <property type="term" value="F:2-hydroxy-3-keto-5-methylthiopentenyl-1-phosphate phosphatase activity"/>
    <property type="evidence" value="ECO:0007669"/>
    <property type="project" value="UniProtKB-EC"/>
</dbReference>
<organism evidence="6 7">
    <name type="scientific">Marinicrinis lubricantis</name>
    <dbReference type="NCBI Taxonomy" id="2086470"/>
    <lineage>
        <taxon>Bacteria</taxon>
        <taxon>Bacillati</taxon>
        <taxon>Bacillota</taxon>
        <taxon>Bacilli</taxon>
        <taxon>Bacillales</taxon>
        <taxon>Paenibacillaceae</taxon>
    </lineage>
</organism>
<dbReference type="Pfam" id="PF12710">
    <property type="entry name" value="HAD"/>
    <property type="match status" value="1"/>
</dbReference>
<dbReference type="Proteomes" id="UP001596250">
    <property type="component" value="Unassembled WGS sequence"/>
</dbReference>
<dbReference type="NCBIfam" id="TIGR01489">
    <property type="entry name" value="DKMTPPase-SF"/>
    <property type="match status" value="1"/>
</dbReference>
<dbReference type="InterPro" id="IPR050582">
    <property type="entry name" value="HAD-like_SerB"/>
</dbReference>
<dbReference type="EMBL" id="JBHSQV010000035">
    <property type="protein sequence ID" value="MFC5986062.1"/>
    <property type="molecule type" value="Genomic_DNA"/>
</dbReference>
<dbReference type="PANTHER" id="PTHR43344">
    <property type="entry name" value="PHOSPHOSERINE PHOSPHATASE"/>
    <property type="match status" value="1"/>
</dbReference>
<dbReference type="InterPro" id="IPR023214">
    <property type="entry name" value="HAD_sf"/>
</dbReference>
<dbReference type="HAMAP" id="MF_01680">
    <property type="entry name" value="Salvage_MtnX"/>
    <property type="match status" value="1"/>
</dbReference>
<protein>
    <recommendedName>
        <fullName evidence="5">2-hydroxy-3-keto-5-methylthiopentenyl-1-phosphate phosphatase</fullName>
        <shortName evidence="5">HK-MTPenyl-1-P phosphatase</shortName>
        <ecNumber evidence="5">3.1.3.87</ecNumber>
    </recommendedName>
</protein>
<gene>
    <name evidence="5" type="primary">mtnX</name>
    <name evidence="6" type="ORF">ACFPXP_06410</name>
</gene>
<dbReference type="RefSeq" id="WP_379893382.1">
    <property type="nucleotide sequence ID" value="NZ_CBCSCT010000004.1"/>
</dbReference>
<evidence type="ECO:0000256" key="2">
    <source>
        <dbReference type="ARBA" id="ARBA00022605"/>
    </source>
</evidence>
<comment type="caution">
    <text evidence="6">The sequence shown here is derived from an EMBL/GenBank/DDBJ whole genome shotgun (WGS) entry which is preliminary data.</text>
</comment>
<evidence type="ECO:0000256" key="4">
    <source>
        <dbReference type="ARBA" id="ARBA00023167"/>
    </source>
</evidence>
<evidence type="ECO:0000313" key="6">
    <source>
        <dbReference type="EMBL" id="MFC5986062.1"/>
    </source>
</evidence>
<dbReference type="NCBIfam" id="TIGR01488">
    <property type="entry name" value="HAD-SF-IB"/>
    <property type="match status" value="1"/>
</dbReference>
<proteinExistence type="inferred from homology"/>
<evidence type="ECO:0000256" key="3">
    <source>
        <dbReference type="ARBA" id="ARBA00022801"/>
    </source>
</evidence>
<dbReference type="InterPro" id="IPR036412">
    <property type="entry name" value="HAD-like_sf"/>
</dbReference>
<dbReference type="CDD" id="cd07524">
    <property type="entry name" value="HAD_Pase"/>
    <property type="match status" value="1"/>
</dbReference>
<dbReference type="InterPro" id="IPR017718">
    <property type="entry name" value="HAD-SF_hydro_IB_MtnX"/>
</dbReference>